<dbReference type="GO" id="GO:0000981">
    <property type="term" value="F:DNA-binding transcription factor activity, RNA polymerase II-specific"/>
    <property type="evidence" value="ECO:0007669"/>
    <property type="project" value="TreeGrafter"/>
</dbReference>
<gene>
    <name evidence="8" type="primary">BHLH113</name>
    <name evidence="8" type="ORF">KSP39_PZI009610</name>
</gene>
<dbReference type="GO" id="GO:0000978">
    <property type="term" value="F:RNA polymerase II cis-regulatory region sequence-specific DNA binding"/>
    <property type="evidence" value="ECO:0007669"/>
    <property type="project" value="TreeGrafter"/>
</dbReference>
<evidence type="ECO:0000256" key="2">
    <source>
        <dbReference type="ARBA" id="ARBA00005510"/>
    </source>
</evidence>
<dbReference type="GO" id="GO:0046983">
    <property type="term" value="F:protein dimerization activity"/>
    <property type="evidence" value="ECO:0007669"/>
    <property type="project" value="InterPro"/>
</dbReference>
<dbReference type="InterPro" id="IPR045239">
    <property type="entry name" value="bHLH95_bHLH"/>
</dbReference>
<dbReference type="InterPro" id="IPR011598">
    <property type="entry name" value="bHLH_dom"/>
</dbReference>
<name>A0AAP0BJJ7_9ASPA</name>
<keyword evidence="4" id="KW-0804">Transcription</keyword>
<keyword evidence="5" id="KW-0539">Nucleus</keyword>
<evidence type="ECO:0000256" key="5">
    <source>
        <dbReference type="ARBA" id="ARBA00023242"/>
    </source>
</evidence>
<protein>
    <submittedName>
        <fullName evidence="8">Transcription factor bHLH113</fullName>
    </submittedName>
</protein>
<evidence type="ECO:0000313" key="8">
    <source>
        <dbReference type="EMBL" id="KAK8942349.1"/>
    </source>
</evidence>
<feature type="domain" description="BHLH" evidence="7">
    <location>
        <begin position="79"/>
        <end position="128"/>
    </location>
</feature>
<dbReference type="GO" id="GO:0005634">
    <property type="term" value="C:nucleus"/>
    <property type="evidence" value="ECO:0007669"/>
    <property type="project" value="UniProtKB-SubCell"/>
</dbReference>
<keyword evidence="3" id="KW-0805">Transcription regulation</keyword>
<comment type="similarity">
    <text evidence="2">Belongs to the bHLH protein family.</text>
</comment>
<keyword evidence="9" id="KW-1185">Reference proteome</keyword>
<dbReference type="SUPFAM" id="SSF47459">
    <property type="entry name" value="HLH, helix-loop-helix DNA-binding domain"/>
    <property type="match status" value="1"/>
</dbReference>
<dbReference type="InterPro" id="IPR036638">
    <property type="entry name" value="HLH_DNA-bd_sf"/>
</dbReference>
<feature type="compositionally biased region" description="Basic and acidic residues" evidence="6">
    <location>
        <begin position="57"/>
        <end position="66"/>
    </location>
</feature>
<dbReference type="PANTHER" id="PTHR16223:SF249">
    <property type="entry name" value="TRANSCRIPTION FACTOR BHLH154"/>
    <property type="match status" value="1"/>
</dbReference>
<evidence type="ECO:0000256" key="1">
    <source>
        <dbReference type="ARBA" id="ARBA00004123"/>
    </source>
</evidence>
<dbReference type="InterPro" id="IPR045843">
    <property type="entry name" value="IND-like"/>
</dbReference>
<dbReference type="AlphaFoldDB" id="A0AAP0BJJ7"/>
<dbReference type="Gene3D" id="4.10.280.10">
    <property type="entry name" value="Helix-loop-helix DNA-binding domain"/>
    <property type="match status" value="1"/>
</dbReference>
<dbReference type="PANTHER" id="PTHR16223">
    <property type="entry name" value="TRANSCRIPTION FACTOR BHLH83-RELATED"/>
    <property type="match status" value="1"/>
</dbReference>
<evidence type="ECO:0000256" key="3">
    <source>
        <dbReference type="ARBA" id="ARBA00023015"/>
    </source>
</evidence>
<proteinExistence type="inferred from homology"/>
<comment type="caution">
    <text evidence="8">The sequence shown here is derived from an EMBL/GenBank/DDBJ whole genome shotgun (WGS) entry which is preliminary data.</text>
</comment>
<feature type="compositionally biased region" description="Low complexity" evidence="6">
    <location>
        <begin position="36"/>
        <end position="56"/>
    </location>
</feature>
<dbReference type="PROSITE" id="PS50888">
    <property type="entry name" value="BHLH"/>
    <property type="match status" value="1"/>
</dbReference>
<evidence type="ECO:0000256" key="4">
    <source>
        <dbReference type="ARBA" id="ARBA00023163"/>
    </source>
</evidence>
<accession>A0AAP0BJJ7</accession>
<evidence type="ECO:0000313" key="9">
    <source>
        <dbReference type="Proteomes" id="UP001418222"/>
    </source>
</evidence>
<evidence type="ECO:0000259" key="7">
    <source>
        <dbReference type="PROSITE" id="PS50888"/>
    </source>
</evidence>
<reference evidence="8 9" key="1">
    <citation type="journal article" date="2022" name="Nat. Plants">
        <title>Genomes of leafy and leafless Platanthera orchids illuminate the evolution of mycoheterotrophy.</title>
        <authorList>
            <person name="Li M.H."/>
            <person name="Liu K.W."/>
            <person name="Li Z."/>
            <person name="Lu H.C."/>
            <person name="Ye Q.L."/>
            <person name="Zhang D."/>
            <person name="Wang J.Y."/>
            <person name="Li Y.F."/>
            <person name="Zhong Z.M."/>
            <person name="Liu X."/>
            <person name="Yu X."/>
            <person name="Liu D.K."/>
            <person name="Tu X.D."/>
            <person name="Liu B."/>
            <person name="Hao Y."/>
            <person name="Liao X.Y."/>
            <person name="Jiang Y.T."/>
            <person name="Sun W.H."/>
            <person name="Chen J."/>
            <person name="Chen Y.Q."/>
            <person name="Ai Y."/>
            <person name="Zhai J.W."/>
            <person name="Wu S.S."/>
            <person name="Zhou Z."/>
            <person name="Hsiao Y.Y."/>
            <person name="Wu W.L."/>
            <person name="Chen Y.Y."/>
            <person name="Lin Y.F."/>
            <person name="Hsu J.L."/>
            <person name="Li C.Y."/>
            <person name="Wang Z.W."/>
            <person name="Zhao X."/>
            <person name="Zhong W.Y."/>
            <person name="Ma X.K."/>
            <person name="Ma L."/>
            <person name="Huang J."/>
            <person name="Chen G.Z."/>
            <person name="Huang M.Z."/>
            <person name="Huang L."/>
            <person name="Peng D.H."/>
            <person name="Luo Y.B."/>
            <person name="Zou S.Q."/>
            <person name="Chen S.P."/>
            <person name="Lan S."/>
            <person name="Tsai W.C."/>
            <person name="Van de Peer Y."/>
            <person name="Liu Z.J."/>
        </authorList>
    </citation>
    <scope>NUCLEOTIDE SEQUENCE [LARGE SCALE GENOMIC DNA]</scope>
    <source>
        <strain evidence="8">Lor287</strain>
    </source>
</reference>
<organism evidence="8 9">
    <name type="scientific">Platanthera zijinensis</name>
    <dbReference type="NCBI Taxonomy" id="2320716"/>
    <lineage>
        <taxon>Eukaryota</taxon>
        <taxon>Viridiplantae</taxon>
        <taxon>Streptophyta</taxon>
        <taxon>Embryophyta</taxon>
        <taxon>Tracheophyta</taxon>
        <taxon>Spermatophyta</taxon>
        <taxon>Magnoliopsida</taxon>
        <taxon>Liliopsida</taxon>
        <taxon>Asparagales</taxon>
        <taxon>Orchidaceae</taxon>
        <taxon>Orchidoideae</taxon>
        <taxon>Orchideae</taxon>
        <taxon>Orchidinae</taxon>
        <taxon>Platanthera</taxon>
    </lineage>
</organism>
<comment type="subcellular location">
    <subcellularLocation>
        <location evidence="1">Nucleus</location>
    </subcellularLocation>
</comment>
<evidence type="ECO:0000256" key="6">
    <source>
        <dbReference type="SAM" id="MobiDB-lite"/>
    </source>
</evidence>
<dbReference type="CDD" id="cd11393">
    <property type="entry name" value="bHLH_AtbHLH_like"/>
    <property type="match status" value="1"/>
</dbReference>
<dbReference type="Proteomes" id="UP001418222">
    <property type="component" value="Unassembled WGS sequence"/>
</dbReference>
<dbReference type="EMBL" id="JBBWWQ010000007">
    <property type="protein sequence ID" value="KAK8942349.1"/>
    <property type="molecule type" value="Genomic_DNA"/>
</dbReference>
<sequence length="215" mass="23183">MEREEEEEVGLVELFLSSPSPLLCFGDGAEDAAQRSSDSSLSTLSSSPSSKSTASFSKKEQDETNGRVRPGGGCKMTKKDVAGSKATIKARKERLGEKIATLQQLVSPFGKSDTASVLHEALAYIRFLHEQIQVLCTPYLLQSLPCSASLQVKEEGLKNRKNMVSEDLHSLGLCLVPLSCTIHVANHINGADLWAPSNPNFIVSSHNTSPLQPTS</sequence>
<feature type="region of interest" description="Disordered" evidence="6">
    <location>
        <begin position="26"/>
        <end position="80"/>
    </location>
</feature>